<dbReference type="InterPro" id="IPR054097">
    <property type="entry name" value="FAP42-like_B3"/>
</dbReference>
<accession>A0ABY8TUQ7</accession>
<feature type="region of interest" description="Disordered" evidence="1">
    <location>
        <begin position="232"/>
        <end position="253"/>
    </location>
</feature>
<evidence type="ECO:0000256" key="1">
    <source>
        <dbReference type="SAM" id="MobiDB-lite"/>
    </source>
</evidence>
<dbReference type="Proteomes" id="UP001244341">
    <property type="component" value="Chromosome 3b"/>
</dbReference>
<gene>
    <name evidence="3" type="ORF">OEZ85_012201</name>
</gene>
<dbReference type="Pfam" id="PF22072">
    <property type="entry name" value="FAP42_B3"/>
    <property type="match status" value="1"/>
</dbReference>
<keyword evidence="4" id="KW-1185">Reference proteome</keyword>
<feature type="compositionally biased region" description="Polar residues" evidence="1">
    <location>
        <begin position="41"/>
        <end position="53"/>
    </location>
</feature>
<feature type="domain" description="FAP42-like" evidence="2">
    <location>
        <begin position="31"/>
        <end position="167"/>
    </location>
</feature>
<feature type="region of interest" description="Disordered" evidence="1">
    <location>
        <begin position="34"/>
        <end position="66"/>
    </location>
</feature>
<feature type="compositionally biased region" description="Basic and acidic residues" evidence="1">
    <location>
        <begin position="238"/>
        <end position="253"/>
    </location>
</feature>
<evidence type="ECO:0000313" key="4">
    <source>
        <dbReference type="Proteomes" id="UP001244341"/>
    </source>
</evidence>
<evidence type="ECO:0000259" key="2">
    <source>
        <dbReference type="Pfam" id="PF22072"/>
    </source>
</evidence>
<name>A0ABY8TUQ7_TETOB</name>
<proteinExistence type="predicted"/>
<protein>
    <recommendedName>
        <fullName evidence="2">FAP42-like domain-containing protein</fullName>
    </recommendedName>
</protein>
<sequence>MAVLSQLRGPGGDSSTAHAAAAAAAAAAVAAGTTAAAQPGETGTSKGPSAATTGSNNSLSKGSSSGATKVPFAYSLQLFDTAGAKEVTWGAAYKLVAEAAGGSDGRALLPAVQLQPGKYLVVLQLQPGVCQQWVDPVTGATEPAPSWQLSLLPSADEKACPIVKDDAYERHFKGSQQQLQAVGALQGQQAAEFTEWRSRCQVQQQAVASRKLEVLSALAPAVDPALLIAAAPAAADSSSRKQNGEKGSGKGRG</sequence>
<organism evidence="3 4">
    <name type="scientific">Tetradesmus obliquus</name>
    <name type="common">Green alga</name>
    <name type="synonym">Acutodesmus obliquus</name>
    <dbReference type="NCBI Taxonomy" id="3088"/>
    <lineage>
        <taxon>Eukaryota</taxon>
        <taxon>Viridiplantae</taxon>
        <taxon>Chlorophyta</taxon>
        <taxon>core chlorophytes</taxon>
        <taxon>Chlorophyceae</taxon>
        <taxon>CS clade</taxon>
        <taxon>Sphaeropleales</taxon>
        <taxon>Scenedesmaceae</taxon>
        <taxon>Tetradesmus</taxon>
    </lineage>
</organism>
<reference evidence="3 4" key="1">
    <citation type="submission" date="2023-05" db="EMBL/GenBank/DDBJ databases">
        <title>A 100% complete, gapless, phased diploid assembly of the Scenedesmus obliquus UTEX 3031 genome.</title>
        <authorList>
            <person name="Biondi T.C."/>
            <person name="Hanschen E.R."/>
            <person name="Kwon T."/>
            <person name="Eng W."/>
            <person name="Kruse C.P.S."/>
            <person name="Koehler S.I."/>
            <person name="Kunde Y."/>
            <person name="Gleasner C.D."/>
            <person name="You Mak K.T."/>
            <person name="Polle J."/>
            <person name="Hovde B.T."/>
            <person name="Starkenburg S.R."/>
        </authorList>
    </citation>
    <scope>NUCLEOTIDE SEQUENCE [LARGE SCALE GENOMIC DNA]</scope>
    <source>
        <strain evidence="3 4">DOE0152z</strain>
    </source>
</reference>
<dbReference type="EMBL" id="CP126210">
    <property type="protein sequence ID" value="WIA12128.1"/>
    <property type="molecule type" value="Genomic_DNA"/>
</dbReference>
<feature type="compositionally biased region" description="Low complexity" evidence="1">
    <location>
        <begin position="54"/>
        <end position="66"/>
    </location>
</feature>
<evidence type="ECO:0000313" key="3">
    <source>
        <dbReference type="EMBL" id="WIA12128.1"/>
    </source>
</evidence>